<keyword evidence="3" id="KW-1185">Reference proteome</keyword>
<dbReference type="PANTHER" id="PTHR33495:SF2">
    <property type="entry name" value="ANTI-SIGMA FACTOR ANTAGONIST TM_1081-RELATED"/>
    <property type="match status" value="1"/>
</dbReference>
<dbReference type="Gene3D" id="3.30.750.24">
    <property type="entry name" value="STAS domain"/>
    <property type="match status" value="1"/>
</dbReference>
<dbReference type="InterPro" id="IPR036513">
    <property type="entry name" value="STAS_dom_sf"/>
</dbReference>
<dbReference type="Proteomes" id="UP001183881">
    <property type="component" value="Unassembled WGS sequence"/>
</dbReference>
<dbReference type="InterPro" id="IPR002645">
    <property type="entry name" value="STAS_dom"/>
</dbReference>
<organism evidence="2 3">
    <name type="scientific">Streptomyces edwardsiae</name>
    <dbReference type="NCBI Taxonomy" id="3075527"/>
    <lineage>
        <taxon>Bacteria</taxon>
        <taxon>Bacillati</taxon>
        <taxon>Actinomycetota</taxon>
        <taxon>Actinomycetes</taxon>
        <taxon>Kitasatosporales</taxon>
        <taxon>Streptomycetaceae</taxon>
        <taxon>Streptomyces</taxon>
    </lineage>
</organism>
<proteinExistence type="predicted"/>
<evidence type="ECO:0000313" key="3">
    <source>
        <dbReference type="Proteomes" id="UP001183881"/>
    </source>
</evidence>
<gene>
    <name evidence="2" type="ORF">RM705_02135</name>
</gene>
<dbReference type="EMBL" id="JAVRFA010000002">
    <property type="protein sequence ID" value="MDT0393511.1"/>
    <property type="molecule type" value="Genomic_DNA"/>
</dbReference>
<feature type="domain" description="STAS" evidence="1">
    <location>
        <begin position="34"/>
        <end position="127"/>
    </location>
</feature>
<dbReference type="Pfam" id="PF13466">
    <property type="entry name" value="STAS_2"/>
    <property type="match status" value="1"/>
</dbReference>
<dbReference type="RefSeq" id="WP_311640956.1">
    <property type="nucleotide sequence ID" value="NZ_JAVRFA010000002.1"/>
</dbReference>
<accession>A0ABU2PNZ1</accession>
<reference evidence="3" key="1">
    <citation type="submission" date="2023-07" db="EMBL/GenBank/DDBJ databases">
        <title>30 novel species of actinomycetes from the DSMZ collection.</title>
        <authorList>
            <person name="Nouioui I."/>
        </authorList>
    </citation>
    <scope>NUCLEOTIDE SEQUENCE [LARGE SCALE GENOMIC DNA]</scope>
    <source>
        <strain evidence="3">DSM 41636</strain>
    </source>
</reference>
<dbReference type="PANTHER" id="PTHR33495">
    <property type="entry name" value="ANTI-SIGMA FACTOR ANTAGONIST TM_1081-RELATED-RELATED"/>
    <property type="match status" value="1"/>
</dbReference>
<sequence length="127" mass="13654">MSLDAAVTGRSIAAGESRLQVLNQTRVVQHEHCGTWVIGAQGSYDVESVTPLAQALENAAREHPKVVLDASGITFADSSLLNLLIRTHRVTDLRVAAPTQQLLRLLQLTGVDTVLKARETVEEAVAC</sequence>
<evidence type="ECO:0000259" key="1">
    <source>
        <dbReference type="PROSITE" id="PS50801"/>
    </source>
</evidence>
<comment type="caution">
    <text evidence="2">The sequence shown here is derived from an EMBL/GenBank/DDBJ whole genome shotgun (WGS) entry which is preliminary data.</text>
</comment>
<protein>
    <submittedName>
        <fullName evidence="2">STAS domain-containing protein</fullName>
    </submittedName>
</protein>
<dbReference type="CDD" id="cd07043">
    <property type="entry name" value="STAS_anti-anti-sigma_factors"/>
    <property type="match status" value="1"/>
</dbReference>
<evidence type="ECO:0000313" key="2">
    <source>
        <dbReference type="EMBL" id="MDT0393511.1"/>
    </source>
</evidence>
<name>A0ABU2PNZ1_9ACTN</name>
<dbReference type="InterPro" id="IPR058548">
    <property type="entry name" value="MlaB-like_STAS"/>
</dbReference>
<dbReference type="SUPFAM" id="SSF52091">
    <property type="entry name" value="SpoIIaa-like"/>
    <property type="match status" value="1"/>
</dbReference>
<dbReference type="PROSITE" id="PS50801">
    <property type="entry name" value="STAS"/>
    <property type="match status" value="1"/>
</dbReference>